<evidence type="ECO:0000256" key="21">
    <source>
        <dbReference type="SAM" id="MobiDB-lite"/>
    </source>
</evidence>
<evidence type="ECO:0000256" key="5">
    <source>
        <dbReference type="ARBA" id="ARBA00022525"/>
    </source>
</evidence>
<dbReference type="SMART" id="SM00457">
    <property type="entry name" value="MACPF"/>
    <property type="match status" value="1"/>
</dbReference>
<keyword evidence="18" id="KW-0325">Glycoprotein</keyword>
<protein>
    <submittedName>
        <fullName evidence="25">Complement component C6-like</fullName>
    </submittedName>
</protein>
<dbReference type="Pfam" id="PF21195">
    <property type="entry name" value="EGF_C8A_B_C6"/>
    <property type="match status" value="1"/>
</dbReference>
<keyword evidence="6" id="KW-0245">EGF-like domain</keyword>
<dbReference type="InterPro" id="IPR036383">
    <property type="entry name" value="TSP1_rpt_sf"/>
</dbReference>
<dbReference type="Proteomes" id="UP000515135">
    <property type="component" value="Unplaced"/>
</dbReference>
<feature type="disulfide bond" evidence="20">
    <location>
        <begin position="174"/>
        <end position="189"/>
    </location>
</feature>
<keyword evidence="12" id="KW-0204">Cytolysis</keyword>
<evidence type="ECO:0000256" key="10">
    <source>
        <dbReference type="ARBA" id="ARBA00022729"/>
    </source>
</evidence>
<evidence type="ECO:0000313" key="24">
    <source>
        <dbReference type="Proteomes" id="UP000515135"/>
    </source>
</evidence>
<keyword evidence="19" id="KW-1053">Target membrane</keyword>
<dbReference type="PROSITE" id="PS51412">
    <property type="entry name" value="MACPF_2"/>
    <property type="match status" value="1"/>
</dbReference>
<dbReference type="AlphaFoldDB" id="A0A6P4ZER4"/>
<dbReference type="SUPFAM" id="SSF82895">
    <property type="entry name" value="TSP-1 type 1 repeat"/>
    <property type="match status" value="3"/>
</dbReference>
<keyword evidence="7" id="KW-1052">Target cell membrane</keyword>
<name>A0A6P4ZER4_BRABE</name>
<dbReference type="InterPro" id="IPR036055">
    <property type="entry name" value="LDL_receptor-like_sf"/>
</dbReference>
<evidence type="ECO:0000259" key="23">
    <source>
        <dbReference type="PROSITE" id="PS51412"/>
    </source>
</evidence>
<dbReference type="GeneID" id="109476028"/>
<dbReference type="PRINTS" id="PR00764">
    <property type="entry name" value="COMPLEMENTC9"/>
</dbReference>
<dbReference type="PROSITE" id="PS01209">
    <property type="entry name" value="LDLRA_1"/>
    <property type="match status" value="1"/>
</dbReference>
<feature type="compositionally biased region" description="Low complexity" evidence="21">
    <location>
        <begin position="731"/>
        <end position="750"/>
    </location>
</feature>
<feature type="disulfide bond" evidence="20">
    <location>
        <begin position="162"/>
        <end position="180"/>
    </location>
</feature>
<reference evidence="25" key="1">
    <citation type="submission" date="2025-08" db="UniProtKB">
        <authorList>
            <consortium name="RefSeq"/>
        </authorList>
    </citation>
    <scope>IDENTIFICATION</scope>
    <source>
        <tissue evidence="25">Gonad</tissue>
    </source>
</reference>
<dbReference type="KEGG" id="bbel:109476028"/>
<dbReference type="Gene3D" id="4.10.400.10">
    <property type="entry name" value="Low-density Lipoprotein Receptor"/>
    <property type="match status" value="1"/>
</dbReference>
<dbReference type="InterPro" id="IPR002172">
    <property type="entry name" value="LDrepeatLR_classA_rpt"/>
</dbReference>
<evidence type="ECO:0000256" key="4">
    <source>
        <dbReference type="ARBA" id="ARBA00022452"/>
    </source>
</evidence>
<keyword evidence="14" id="KW-0180">Complement pathway</keyword>
<keyword evidence="5" id="KW-0964">Secreted</keyword>
<dbReference type="GO" id="GO:0005579">
    <property type="term" value="C:membrane attack complex"/>
    <property type="evidence" value="ECO:0007669"/>
    <property type="project" value="UniProtKB-KW"/>
</dbReference>
<evidence type="ECO:0000256" key="20">
    <source>
        <dbReference type="PROSITE-ProRule" id="PRU00124"/>
    </source>
</evidence>
<dbReference type="Pfam" id="PF00057">
    <property type="entry name" value="Ldl_recept_a"/>
    <property type="match status" value="1"/>
</dbReference>
<dbReference type="InterPro" id="IPR044004">
    <property type="entry name" value="TSP1_spondin_dom"/>
</dbReference>
<dbReference type="SUPFAM" id="SSF57424">
    <property type="entry name" value="LDL receptor-like module"/>
    <property type="match status" value="1"/>
</dbReference>
<dbReference type="FunFam" id="2.20.100.10:FF:000001">
    <property type="entry name" value="semaphorin-5A isoform X1"/>
    <property type="match status" value="1"/>
</dbReference>
<keyword evidence="10 22" id="KW-0732">Signal</keyword>
<evidence type="ECO:0000256" key="16">
    <source>
        <dbReference type="ARBA" id="ARBA00023136"/>
    </source>
</evidence>
<feature type="disulfide bond" evidence="20">
    <location>
        <begin position="155"/>
        <end position="167"/>
    </location>
</feature>
<keyword evidence="17 20" id="KW-1015">Disulfide bond</keyword>
<dbReference type="PANTHER" id="PTHR45742">
    <property type="entry name" value="COMPLEMENT COMPONENT C6"/>
    <property type="match status" value="1"/>
</dbReference>
<dbReference type="OrthoDB" id="10018062at2759"/>
<dbReference type="Gene3D" id="2.10.50.10">
    <property type="entry name" value="Tumor Necrosis Factor Receptor, subunit A, domain 2"/>
    <property type="match status" value="1"/>
</dbReference>
<dbReference type="PROSITE" id="PS50068">
    <property type="entry name" value="LDLRA_2"/>
    <property type="match status" value="1"/>
</dbReference>
<proteinExistence type="inferred from homology"/>
<dbReference type="GO" id="GO:0005576">
    <property type="term" value="C:extracellular region"/>
    <property type="evidence" value="ECO:0007669"/>
    <property type="project" value="UniProtKB-SubCell"/>
</dbReference>
<evidence type="ECO:0000256" key="17">
    <source>
        <dbReference type="ARBA" id="ARBA00023157"/>
    </source>
</evidence>
<dbReference type="InterPro" id="IPR000884">
    <property type="entry name" value="TSP1_rpt"/>
</dbReference>
<keyword evidence="15" id="KW-0473">Membrane attack complex</keyword>
<evidence type="ECO:0000256" key="2">
    <source>
        <dbReference type="ARBA" id="ARBA00004613"/>
    </source>
</evidence>
<evidence type="ECO:0000256" key="18">
    <source>
        <dbReference type="ARBA" id="ARBA00023180"/>
    </source>
</evidence>
<dbReference type="PROSITE" id="PS00279">
    <property type="entry name" value="MACPF_1"/>
    <property type="match status" value="1"/>
</dbReference>
<keyword evidence="11" id="KW-0677">Repeat</keyword>
<dbReference type="Pfam" id="PF07699">
    <property type="entry name" value="Ephrin_rec_like"/>
    <property type="match status" value="1"/>
</dbReference>
<evidence type="ECO:0000256" key="12">
    <source>
        <dbReference type="ARBA" id="ARBA00022852"/>
    </source>
</evidence>
<dbReference type="PROSITE" id="PS50092">
    <property type="entry name" value="TSP1"/>
    <property type="match status" value="3"/>
</dbReference>
<keyword evidence="8" id="KW-0399">Innate immunity</keyword>
<dbReference type="SMART" id="SM00192">
    <property type="entry name" value="LDLa"/>
    <property type="match status" value="1"/>
</dbReference>
<gene>
    <name evidence="25" type="primary">LOC109476028</name>
</gene>
<keyword evidence="24" id="KW-1185">Reference proteome</keyword>
<evidence type="ECO:0000256" key="9">
    <source>
        <dbReference type="ARBA" id="ARBA00022692"/>
    </source>
</evidence>
<comment type="subcellular location">
    <subcellularLocation>
        <location evidence="2">Secreted</location>
    </subcellularLocation>
    <subcellularLocation>
        <location evidence="1">Target cell membrane</location>
        <topology evidence="1">Multi-pass membrane protein</topology>
    </subcellularLocation>
</comment>
<dbReference type="SMART" id="SM01411">
    <property type="entry name" value="Ephrin_rec_like"/>
    <property type="match status" value="1"/>
</dbReference>
<dbReference type="PRINTS" id="PR01705">
    <property type="entry name" value="TSP1REPEAT"/>
</dbReference>
<dbReference type="FunFam" id="2.20.100.10:FF:000019">
    <property type="entry name" value="Thrombospondin type 1 domain containing 7A"/>
    <property type="match status" value="1"/>
</dbReference>
<dbReference type="InterPro" id="IPR020863">
    <property type="entry name" value="MACPF_CS"/>
</dbReference>
<dbReference type="InterPro" id="IPR020864">
    <property type="entry name" value="MACPF"/>
</dbReference>
<dbReference type="Gene3D" id="2.20.100.10">
    <property type="entry name" value="Thrombospondin type-1 (TSP1) repeat"/>
    <property type="match status" value="3"/>
</dbReference>
<evidence type="ECO:0000256" key="14">
    <source>
        <dbReference type="ARBA" id="ARBA00022875"/>
    </source>
</evidence>
<dbReference type="InterPro" id="IPR023415">
    <property type="entry name" value="LDLR_class-A_CS"/>
</dbReference>
<keyword evidence="16" id="KW-0472">Membrane</keyword>
<evidence type="ECO:0000256" key="22">
    <source>
        <dbReference type="SAM" id="SignalP"/>
    </source>
</evidence>
<evidence type="ECO:0000256" key="6">
    <source>
        <dbReference type="ARBA" id="ARBA00022536"/>
    </source>
</evidence>
<feature type="domain" description="MACPF" evidence="23">
    <location>
        <begin position="192"/>
        <end position="534"/>
    </location>
</feature>
<organism evidence="24 25">
    <name type="scientific">Branchiostoma belcheri</name>
    <name type="common">Amphioxus</name>
    <dbReference type="NCBI Taxonomy" id="7741"/>
    <lineage>
        <taxon>Eukaryota</taxon>
        <taxon>Metazoa</taxon>
        <taxon>Chordata</taxon>
        <taxon>Cephalochordata</taxon>
        <taxon>Leptocardii</taxon>
        <taxon>Amphioxiformes</taxon>
        <taxon>Branchiostomatidae</taxon>
        <taxon>Branchiostoma</taxon>
    </lineage>
</organism>
<dbReference type="SMART" id="SM00209">
    <property type="entry name" value="TSP1"/>
    <property type="match status" value="3"/>
</dbReference>
<dbReference type="Pfam" id="PF19028">
    <property type="entry name" value="TSP1_spondin"/>
    <property type="match status" value="1"/>
</dbReference>
<evidence type="ECO:0000256" key="13">
    <source>
        <dbReference type="ARBA" id="ARBA00022859"/>
    </source>
</evidence>
<dbReference type="GO" id="GO:0045087">
    <property type="term" value="P:innate immune response"/>
    <property type="evidence" value="ECO:0007669"/>
    <property type="project" value="UniProtKB-KW"/>
</dbReference>
<dbReference type="InterPro" id="IPR048831">
    <property type="entry name" value="C8A_B_C6_EGF-like"/>
</dbReference>
<keyword evidence="4" id="KW-1134">Transmembrane beta strand</keyword>
<dbReference type="GO" id="GO:0044218">
    <property type="term" value="C:other organism cell membrane"/>
    <property type="evidence" value="ECO:0007669"/>
    <property type="project" value="UniProtKB-KW"/>
</dbReference>
<dbReference type="InterPro" id="IPR001862">
    <property type="entry name" value="MAC_perforin"/>
</dbReference>
<evidence type="ECO:0000256" key="3">
    <source>
        <dbReference type="ARBA" id="ARBA00009214"/>
    </source>
</evidence>
<evidence type="ECO:0000256" key="8">
    <source>
        <dbReference type="ARBA" id="ARBA00022588"/>
    </source>
</evidence>
<evidence type="ECO:0000256" key="1">
    <source>
        <dbReference type="ARBA" id="ARBA00004276"/>
    </source>
</evidence>
<evidence type="ECO:0000256" key="11">
    <source>
        <dbReference type="ARBA" id="ARBA00022737"/>
    </source>
</evidence>
<feature type="signal peptide" evidence="22">
    <location>
        <begin position="1"/>
        <end position="18"/>
    </location>
</feature>
<sequence length="883" mass="96518">MRCMFRLLVLFAVVAVLAVPSEGLWRRRRRRRAPPPPPPPVHCQVGGWSPWSTCSRSCQGGTQARTRAITRHAAHGGRACPGLSQSRACNLQTCPIDCIVGTFGNWTRCDPCERKEERDRLVIRPSQFKGHGCPADLHETRPCITNEPCPPKDSCRENEFTCQNKRCIPELQTCNGDNDCGDFSDERRCEQIFDVCDGQDFDAIPNIEFAGSGYNILTGEVAGKVLENRLYGGTCNTVYSGDHGKSFRLPENLQNYRFQVLADNSFATTAYNSAEEYYRETRSNSQRNVKVGGSGSFFVIKASGGVSHSQSRMTHEVIESAQKIDSKYFKVMNTVELAQFKMRRSDLNPSDIFLRRMKDLPVYYNYLDYSFLIEDFGTHYFSSGSLGGQYEYVYRYSRADLSHSGLTEEEQKSCLSAEAKASFFSFSGSSSGSRCKENALSQRNSGSFTLSASESFSHVKGGSSESAGQLAFANGPNPQKYEAWIQDVKRNPAIISYEITPISELVVGIPYADIKRRNMEKALVEYLHFYHSCKCNACQNNGQAIMIGTECVCVCKAGTYGVSCELGTQVDNVGTAVHGNWACWGSWAPCSKSCGSGQRVRRRTCSNPTPRNNGQTCPGQDSETETCNSQPCLTQCQPGYYSRTGYAPCRACPPGAFQTLPGQKTCLDCPRGKTTGRSATVLFEHCVEDEDPVETDARVLGSSGSSGSAGGSRAESRPDRPRFFGSRGTNASYSDGASAVSSGSSAGRVGVETDRVRDTIRIPVEEDDDQTEPPSEHPRRHHHGTSSASSGGGRHGAEEEPENTDRSDERSTDAPTESGPDVGGALPAGADAETSPIARGDETSSEDAETSSEDAETSPADPDTVISGILDTWRNNDDDYYDY</sequence>
<feature type="chain" id="PRO_5028011804" evidence="22">
    <location>
        <begin position="19"/>
        <end position="883"/>
    </location>
</feature>
<feature type="compositionally biased region" description="Basic and acidic residues" evidence="21">
    <location>
        <begin position="751"/>
        <end position="764"/>
    </location>
</feature>
<evidence type="ECO:0000313" key="25">
    <source>
        <dbReference type="RefSeq" id="XP_019632399.1"/>
    </source>
</evidence>
<evidence type="ECO:0000256" key="19">
    <source>
        <dbReference type="ARBA" id="ARBA00023298"/>
    </source>
</evidence>
<evidence type="ECO:0000256" key="15">
    <source>
        <dbReference type="ARBA" id="ARBA00023058"/>
    </source>
</evidence>
<keyword evidence="9" id="KW-0812">Transmembrane</keyword>
<feature type="compositionally biased region" description="Basic and acidic residues" evidence="21">
    <location>
        <begin position="795"/>
        <end position="812"/>
    </location>
</feature>
<dbReference type="InterPro" id="IPR011641">
    <property type="entry name" value="Tyr-kin_ephrin_A/B_rcpt-like"/>
</dbReference>
<dbReference type="PANTHER" id="PTHR45742:SF8">
    <property type="entry name" value="FLOCCULATION PROTEIN FLO11"/>
    <property type="match status" value="1"/>
</dbReference>
<comment type="similarity">
    <text evidence="3">Belongs to the complement C6/C7/C8/C9 family.</text>
</comment>
<feature type="compositionally biased region" description="Acidic residues" evidence="21">
    <location>
        <begin position="843"/>
        <end position="856"/>
    </location>
</feature>
<keyword evidence="13" id="KW-0391">Immunity</keyword>
<dbReference type="CDD" id="cd00112">
    <property type="entry name" value="LDLa"/>
    <property type="match status" value="1"/>
</dbReference>
<dbReference type="RefSeq" id="XP_019632399.1">
    <property type="nucleotide sequence ID" value="XM_019776840.1"/>
</dbReference>
<dbReference type="Pfam" id="PF01823">
    <property type="entry name" value="MACPF"/>
    <property type="match status" value="1"/>
</dbReference>
<feature type="region of interest" description="Disordered" evidence="21">
    <location>
        <begin position="694"/>
        <end position="883"/>
    </location>
</feature>
<dbReference type="GO" id="GO:0031640">
    <property type="term" value="P:killing of cells of another organism"/>
    <property type="evidence" value="ECO:0007669"/>
    <property type="project" value="UniProtKB-KW"/>
</dbReference>
<dbReference type="Pfam" id="PF00090">
    <property type="entry name" value="TSP_1"/>
    <property type="match status" value="2"/>
</dbReference>
<accession>A0A6P4ZER4</accession>
<evidence type="ECO:0000256" key="7">
    <source>
        <dbReference type="ARBA" id="ARBA00022537"/>
    </source>
</evidence>